<protein>
    <submittedName>
        <fullName evidence="8">Transporter</fullName>
    </submittedName>
</protein>
<dbReference type="AlphaFoldDB" id="A0A0G3BS66"/>
<dbReference type="PANTHER" id="PTHR42920">
    <property type="entry name" value="OS03G0707200 PROTEIN-RELATED"/>
    <property type="match status" value="1"/>
</dbReference>
<dbReference type="PANTHER" id="PTHR42920:SF14">
    <property type="entry name" value="TRANSPORTER, DRUG_METABOLITE EXPORTER FAMILY"/>
    <property type="match status" value="1"/>
</dbReference>
<feature type="transmembrane region" description="Helical" evidence="6">
    <location>
        <begin position="172"/>
        <end position="197"/>
    </location>
</feature>
<feature type="transmembrane region" description="Helical" evidence="6">
    <location>
        <begin position="260"/>
        <end position="280"/>
    </location>
</feature>
<dbReference type="InterPro" id="IPR051258">
    <property type="entry name" value="Diverse_Substrate_Transporter"/>
</dbReference>
<feature type="transmembrane region" description="Helical" evidence="6">
    <location>
        <begin position="235"/>
        <end position="254"/>
    </location>
</feature>
<dbReference type="SUPFAM" id="SSF103481">
    <property type="entry name" value="Multidrug resistance efflux transporter EmrE"/>
    <property type="match status" value="1"/>
</dbReference>
<evidence type="ECO:0000256" key="1">
    <source>
        <dbReference type="ARBA" id="ARBA00004651"/>
    </source>
</evidence>
<dbReference type="PATRIC" id="fig|413882.6.peg.4309"/>
<accession>A0A0G3BS66</accession>
<evidence type="ECO:0000313" key="9">
    <source>
        <dbReference type="Proteomes" id="UP000035352"/>
    </source>
</evidence>
<dbReference type="InterPro" id="IPR000620">
    <property type="entry name" value="EamA_dom"/>
</dbReference>
<evidence type="ECO:0000313" key="8">
    <source>
        <dbReference type="EMBL" id="AKJ30813.1"/>
    </source>
</evidence>
<keyword evidence="5 6" id="KW-0472">Membrane</keyword>
<reference evidence="8 9" key="1">
    <citation type="submission" date="2015-05" db="EMBL/GenBank/DDBJ databases">
        <authorList>
            <person name="Tang B."/>
            <person name="Yu Y."/>
        </authorList>
    </citation>
    <scope>NUCLEOTIDE SEQUENCE [LARGE SCALE GENOMIC DNA]</scope>
    <source>
        <strain evidence="8 9">DSM 7029</strain>
    </source>
</reference>
<dbReference type="EMBL" id="CP011371">
    <property type="protein sequence ID" value="AKJ30813.1"/>
    <property type="molecule type" value="Genomic_DNA"/>
</dbReference>
<dbReference type="Proteomes" id="UP000035352">
    <property type="component" value="Chromosome"/>
</dbReference>
<dbReference type="InterPro" id="IPR037185">
    <property type="entry name" value="EmrE-like"/>
</dbReference>
<evidence type="ECO:0000256" key="5">
    <source>
        <dbReference type="ARBA" id="ARBA00023136"/>
    </source>
</evidence>
<feature type="transmembrane region" description="Helical" evidence="6">
    <location>
        <begin position="20"/>
        <end position="38"/>
    </location>
</feature>
<feature type="domain" description="EamA" evidence="7">
    <location>
        <begin position="2"/>
        <end position="124"/>
    </location>
</feature>
<dbReference type="KEGG" id="pbh:AAW51_4122"/>
<feature type="transmembrane region" description="Helical" evidence="6">
    <location>
        <begin position="77"/>
        <end position="100"/>
    </location>
</feature>
<evidence type="ECO:0000256" key="2">
    <source>
        <dbReference type="ARBA" id="ARBA00022475"/>
    </source>
</evidence>
<dbReference type="Pfam" id="PF00892">
    <property type="entry name" value="EamA"/>
    <property type="match status" value="2"/>
</dbReference>
<feature type="transmembrane region" description="Helical" evidence="6">
    <location>
        <begin position="107"/>
        <end position="125"/>
    </location>
</feature>
<keyword evidence="3 6" id="KW-0812">Transmembrane</keyword>
<proteinExistence type="predicted"/>
<keyword evidence="4 6" id="KW-1133">Transmembrane helix</keyword>
<sequence length="303" mass="32256">MFPVMTSALTKLDPFNFTALRYTLAGLGFIILLLLMEGSKSLSLKGERTILVWFLGTCGFAGFGFLVFYGQELAGPSGALTASITMATMPMLGMLVNWIVRRTRPPLPTLLLILLSFAGVSLVITEGNFSDLVMTPEAFVPNIPILAGALCWVIYTVGGSFFPTWSAYRYTALTTVMGLTTVYAVVAVLTVLGKIHIPSVAQVFSVGPHLLYMALVAGLVAVLCWNVGNKILTPLNGVLFMDVVPITAFTLSALTGVQPGSMQVAGACITAFALIANNIYQRMQAAGASRKNQMVGLTAKRAA</sequence>
<keyword evidence="9" id="KW-1185">Reference proteome</keyword>
<feature type="transmembrane region" description="Helical" evidence="6">
    <location>
        <begin position="209"/>
        <end position="228"/>
    </location>
</feature>
<feature type="transmembrane region" description="Helical" evidence="6">
    <location>
        <begin position="145"/>
        <end position="165"/>
    </location>
</feature>
<dbReference type="GO" id="GO:0005886">
    <property type="term" value="C:plasma membrane"/>
    <property type="evidence" value="ECO:0007669"/>
    <property type="project" value="UniProtKB-SubCell"/>
</dbReference>
<dbReference type="STRING" id="413882.AAW51_4122"/>
<evidence type="ECO:0000256" key="4">
    <source>
        <dbReference type="ARBA" id="ARBA00022989"/>
    </source>
</evidence>
<feature type="transmembrane region" description="Helical" evidence="6">
    <location>
        <begin position="50"/>
        <end position="71"/>
    </location>
</feature>
<gene>
    <name evidence="8" type="ORF">AAW51_4122</name>
</gene>
<feature type="domain" description="EamA" evidence="7">
    <location>
        <begin position="145"/>
        <end position="275"/>
    </location>
</feature>
<comment type="subcellular location">
    <subcellularLocation>
        <location evidence="1">Cell membrane</location>
        <topology evidence="1">Multi-pass membrane protein</topology>
    </subcellularLocation>
</comment>
<evidence type="ECO:0000259" key="7">
    <source>
        <dbReference type="Pfam" id="PF00892"/>
    </source>
</evidence>
<organism evidence="8 9">
    <name type="scientific">Caldimonas brevitalea</name>
    <dbReference type="NCBI Taxonomy" id="413882"/>
    <lineage>
        <taxon>Bacteria</taxon>
        <taxon>Pseudomonadati</taxon>
        <taxon>Pseudomonadota</taxon>
        <taxon>Betaproteobacteria</taxon>
        <taxon>Burkholderiales</taxon>
        <taxon>Sphaerotilaceae</taxon>
        <taxon>Caldimonas</taxon>
    </lineage>
</organism>
<evidence type="ECO:0000256" key="3">
    <source>
        <dbReference type="ARBA" id="ARBA00022692"/>
    </source>
</evidence>
<keyword evidence="2" id="KW-1003">Cell membrane</keyword>
<evidence type="ECO:0000256" key="6">
    <source>
        <dbReference type="SAM" id="Phobius"/>
    </source>
</evidence>
<name>A0A0G3BS66_9BURK</name>